<dbReference type="AlphaFoldDB" id="A0A143WUN6"/>
<name>A0A143WUN6_9ENTR</name>
<organism evidence="1 2">
    <name type="scientific">Candidatus Doolittlea endobia</name>
    <dbReference type="NCBI Taxonomy" id="1778262"/>
    <lineage>
        <taxon>Bacteria</taxon>
        <taxon>Pseudomonadati</taxon>
        <taxon>Pseudomonadota</taxon>
        <taxon>Gammaproteobacteria</taxon>
        <taxon>Enterobacterales</taxon>
        <taxon>Enterobacteriaceae</taxon>
        <taxon>Candidatus Doolittlea</taxon>
    </lineage>
</organism>
<protein>
    <submittedName>
        <fullName evidence="1">Uncharacterized protein</fullName>
    </submittedName>
</protein>
<evidence type="ECO:0000313" key="2">
    <source>
        <dbReference type="Proteomes" id="UP000095322"/>
    </source>
</evidence>
<reference evidence="2" key="1">
    <citation type="submission" date="2016-01" db="EMBL/GenBank/DDBJ databases">
        <authorList>
            <person name="Husnik F."/>
        </authorList>
    </citation>
    <scope>NUCLEOTIDE SEQUENCE [LARGE SCALE GENOMIC DNA]</scope>
</reference>
<sequence length="83" mass="9552">MLIEHRETWFTIVRHGLKSTAEKHKTNHACQRTVCLYVRNKIIPQAHVLTEAFSTLYSQPGVVKTLKNVTDDIISYVDLIMAK</sequence>
<proteinExistence type="predicted"/>
<dbReference type="Proteomes" id="UP000095322">
    <property type="component" value="Chromosome I"/>
</dbReference>
<keyword evidence="2" id="KW-1185">Reference proteome</keyword>
<dbReference type="STRING" id="1778262.MHIR_DE00295"/>
<evidence type="ECO:0000313" key="1">
    <source>
        <dbReference type="EMBL" id="CUX96599.1"/>
    </source>
</evidence>
<dbReference type="KEGG" id="den:MHIR_DE00295"/>
<accession>A0A143WUN6</accession>
<dbReference type="EMBL" id="LN999833">
    <property type="protein sequence ID" value="CUX96599.1"/>
    <property type="molecule type" value="Genomic_DNA"/>
</dbReference>
<gene>
    <name evidence="1" type="ORF">MHIR_DE00295</name>
</gene>